<protein>
    <recommendedName>
        <fullName evidence="4">Alginate lyase domain-containing protein</fullName>
    </recommendedName>
</protein>
<dbReference type="OrthoDB" id="7210452at2"/>
<dbReference type="GO" id="GO:0042597">
    <property type="term" value="C:periplasmic space"/>
    <property type="evidence" value="ECO:0007669"/>
    <property type="project" value="InterPro"/>
</dbReference>
<organism evidence="5 6">
    <name type="scientific">Polaribacter butkevichii</name>
    <dbReference type="NCBI Taxonomy" id="218490"/>
    <lineage>
        <taxon>Bacteria</taxon>
        <taxon>Pseudomonadati</taxon>
        <taxon>Bacteroidota</taxon>
        <taxon>Flavobacteriia</taxon>
        <taxon>Flavobacteriales</taxon>
        <taxon>Flavobacteriaceae</taxon>
    </lineage>
</organism>
<sequence>MKNKFVFFKKIFFLFLISFYSCSSAQEMSEKIRVIEYQELENQKNRIKKGDKIAVENYKILINKADKLLKTNPFSVVNKTGIPPSKSKHDYMSIGPYWWPNPKTSNGLPYIRKDGDINPETRNNFTDYVEKNNFISAIKILSSTYYQSNEKKYADKAIQLINAWFLDEATRMNPNVNFGQYVPGKSEGRCFGILEIRGFVEVFKFLELAKDRNVLEKKTEEGMLNWLTEYENWLQNSKLGKEERNRENNHGTHYDIQLLNILVYLNRIEEVKKYLSTITKARIFHQIEPDGSQPRELARTKSFSYSVMNLNGFLDLVRLGQKVGVNLWDLESKDGRSIKKGYQYMLPYLAKEKKWERKQIVDKKHSEEKLISDLNYIGKMFKDPSFDKALEVIHQRKNTKH</sequence>
<keyword evidence="2" id="KW-0456">Lyase</keyword>
<dbReference type="Proteomes" id="UP000247345">
    <property type="component" value="Unassembled WGS sequence"/>
</dbReference>
<keyword evidence="1 3" id="KW-0732">Signal</keyword>
<feature type="signal peptide" evidence="3">
    <location>
        <begin position="1"/>
        <end position="25"/>
    </location>
</feature>
<dbReference type="EMBL" id="MSCK01000001">
    <property type="protein sequence ID" value="PQJ72699.1"/>
    <property type="molecule type" value="Genomic_DNA"/>
</dbReference>
<evidence type="ECO:0000313" key="5">
    <source>
        <dbReference type="EMBL" id="PQJ72699.1"/>
    </source>
</evidence>
<comment type="caution">
    <text evidence="5">The sequence shown here is derived from an EMBL/GenBank/DDBJ whole genome shotgun (WGS) entry which is preliminary data.</text>
</comment>
<reference evidence="5 6" key="1">
    <citation type="submission" date="2016-12" db="EMBL/GenBank/DDBJ databases">
        <title>Trade-off between light-utilization and light-protection in marine flavobacteria.</title>
        <authorList>
            <person name="Kumagai Y."/>
            <person name="Yoshizawa S."/>
            <person name="Kogure K."/>
            <person name="Iwasaki W."/>
        </authorList>
    </citation>
    <scope>NUCLEOTIDE SEQUENCE [LARGE SCALE GENOMIC DNA]</scope>
    <source>
        <strain evidence="5 6">KCTC 12100</strain>
    </source>
</reference>
<dbReference type="InterPro" id="IPR008929">
    <property type="entry name" value="Chondroitin_lyas"/>
</dbReference>
<dbReference type="AlphaFoldDB" id="A0A2P6CCT0"/>
<evidence type="ECO:0000259" key="4">
    <source>
        <dbReference type="Pfam" id="PF05426"/>
    </source>
</evidence>
<feature type="chain" id="PRO_5015175045" description="Alginate lyase domain-containing protein" evidence="3">
    <location>
        <begin position="26"/>
        <end position="401"/>
    </location>
</feature>
<dbReference type="SUPFAM" id="SSF48230">
    <property type="entry name" value="Chondroitin AC/alginate lyase"/>
    <property type="match status" value="1"/>
</dbReference>
<dbReference type="Pfam" id="PF05426">
    <property type="entry name" value="Alginate_lyase"/>
    <property type="match status" value="1"/>
</dbReference>
<dbReference type="PROSITE" id="PS51257">
    <property type="entry name" value="PROKAR_LIPOPROTEIN"/>
    <property type="match status" value="1"/>
</dbReference>
<gene>
    <name evidence="5" type="ORF">BTO14_05245</name>
</gene>
<evidence type="ECO:0000313" key="6">
    <source>
        <dbReference type="Proteomes" id="UP000247345"/>
    </source>
</evidence>
<dbReference type="GO" id="GO:0016829">
    <property type="term" value="F:lyase activity"/>
    <property type="evidence" value="ECO:0007669"/>
    <property type="project" value="UniProtKB-KW"/>
</dbReference>
<feature type="domain" description="Alginate lyase" evidence="4">
    <location>
        <begin position="79"/>
        <end position="355"/>
    </location>
</feature>
<evidence type="ECO:0000256" key="2">
    <source>
        <dbReference type="ARBA" id="ARBA00023239"/>
    </source>
</evidence>
<dbReference type="InterPro" id="IPR008397">
    <property type="entry name" value="Alginate_lyase_dom"/>
</dbReference>
<dbReference type="Gene3D" id="1.50.10.100">
    <property type="entry name" value="Chondroitin AC/alginate lyase"/>
    <property type="match status" value="1"/>
</dbReference>
<keyword evidence="6" id="KW-1185">Reference proteome</keyword>
<evidence type="ECO:0000256" key="1">
    <source>
        <dbReference type="ARBA" id="ARBA00022729"/>
    </source>
</evidence>
<proteinExistence type="predicted"/>
<evidence type="ECO:0000256" key="3">
    <source>
        <dbReference type="SAM" id="SignalP"/>
    </source>
</evidence>
<name>A0A2P6CCT0_9FLAO</name>
<accession>A0A2P6CCT0</accession>